<dbReference type="InterPro" id="IPR015943">
    <property type="entry name" value="WD40/YVTN_repeat-like_dom_sf"/>
</dbReference>
<reference evidence="2 3" key="1">
    <citation type="submission" date="2018-07" db="EMBL/GenBank/DDBJ databases">
        <title>Genomic Encyclopedia of Type Strains, Phase IV (KMG-IV): sequencing the most valuable type-strain genomes for metagenomic binning, comparative biology and taxonomic classification.</title>
        <authorList>
            <person name="Goeker M."/>
        </authorList>
    </citation>
    <scope>NUCLEOTIDE SEQUENCE [LARGE SCALE GENOMIC DNA]</scope>
    <source>
        <strain evidence="2 3">DSM 44952</strain>
    </source>
</reference>
<evidence type="ECO:0000313" key="2">
    <source>
        <dbReference type="EMBL" id="RDI44987.1"/>
    </source>
</evidence>
<dbReference type="AlphaFoldDB" id="A0A370GMV7"/>
<proteinExistence type="predicted"/>
<dbReference type="PROSITE" id="PS51257">
    <property type="entry name" value="PROKAR_LIPOPROTEIN"/>
    <property type="match status" value="1"/>
</dbReference>
<sequence>MFAPLRSLAVRALSLTGLLISASALSGCGTDGPVSDHESDHAAIGDPIAVTFDGGIYLLDGGSLALADEVKLEGFNRLFPVGDGHHLMVSTRDGFRVLDAVHGEMAEIAFPAAEPGHVVSHAGRVTLFADGSGEVTIFDPAELDDGAPRTEVYRAAAPHHGVAVRLSTGELVVTLGAGGHRTGIAVLDADRREIARNEDCPGVHGESTVRGEAVVLGCDNGALIYRDGVITKVAGPAPDGRIGTLVGTDLSPIALGDYRRGAENERPQQVSLIDTRDGSLRPVDLGTGYTYRSLARGPRGEGLVLGTDGRIHVIDPVAGVVVGRIPVIEPWEQPPRWQQPRPALFVRGTDAYVSDSTTRRVTRVDLVARTVEAAATLPGIPNELIGTVGR</sequence>
<keyword evidence="1" id="KW-0732">Signal</keyword>
<dbReference type="OrthoDB" id="3250815at2"/>
<evidence type="ECO:0000256" key="1">
    <source>
        <dbReference type="SAM" id="SignalP"/>
    </source>
</evidence>
<dbReference type="Proteomes" id="UP000255355">
    <property type="component" value="Unassembled WGS sequence"/>
</dbReference>
<dbReference type="STRING" id="1210089.GCA_001613165_02698"/>
<accession>A0A370GMV7</accession>
<dbReference type="EMBL" id="QQAZ01000014">
    <property type="protein sequence ID" value="RDI44987.1"/>
    <property type="molecule type" value="Genomic_DNA"/>
</dbReference>
<evidence type="ECO:0008006" key="4">
    <source>
        <dbReference type="Google" id="ProtNLM"/>
    </source>
</evidence>
<dbReference type="SUPFAM" id="SSF50969">
    <property type="entry name" value="YVTN repeat-like/Quinoprotein amine dehydrogenase"/>
    <property type="match status" value="1"/>
</dbReference>
<dbReference type="Gene3D" id="2.130.10.10">
    <property type="entry name" value="YVTN repeat-like/Quinoprotein amine dehydrogenase"/>
    <property type="match status" value="2"/>
</dbReference>
<dbReference type="RefSeq" id="WP_084519541.1">
    <property type="nucleotide sequence ID" value="NZ_QQAZ01000014.1"/>
</dbReference>
<dbReference type="InterPro" id="IPR011044">
    <property type="entry name" value="Quino_amine_DH_bsu"/>
</dbReference>
<gene>
    <name evidence="2" type="ORF">DFR68_1148</name>
</gene>
<feature type="signal peptide" evidence="1">
    <location>
        <begin position="1"/>
        <end position="26"/>
    </location>
</feature>
<name>A0A370GMV7_9NOCA</name>
<protein>
    <recommendedName>
        <fullName evidence="4">Secreted protein</fullName>
    </recommendedName>
</protein>
<dbReference type="NCBIfam" id="NF038015">
    <property type="entry name" value="AztD"/>
    <property type="match status" value="1"/>
</dbReference>
<dbReference type="InterPro" id="IPR047697">
    <property type="entry name" value="AztD-like"/>
</dbReference>
<evidence type="ECO:0000313" key="3">
    <source>
        <dbReference type="Proteomes" id="UP000255355"/>
    </source>
</evidence>
<feature type="chain" id="PRO_5039166940" description="Secreted protein" evidence="1">
    <location>
        <begin position="27"/>
        <end position="390"/>
    </location>
</feature>
<organism evidence="2 3">
    <name type="scientific">Nocardia mexicana</name>
    <dbReference type="NCBI Taxonomy" id="279262"/>
    <lineage>
        <taxon>Bacteria</taxon>
        <taxon>Bacillati</taxon>
        <taxon>Actinomycetota</taxon>
        <taxon>Actinomycetes</taxon>
        <taxon>Mycobacteriales</taxon>
        <taxon>Nocardiaceae</taxon>
        <taxon>Nocardia</taxon>
    </lineage>
</organism>
<comment type="caution">
    <text evidence="2">The sequence shown here is derived from an EMBL/GenBank/DDBJ whole genome shotgun (WGS) entry which is preliminary data.</text>
</comment>
<keyword evidence="3" id="KW-1185">Reference proteome</keyword>